<dbReference type="InterPro" id="IPR022291">
    <property type="entry name" value="Bacteriocin_synth_cyclodeHase"/>
</dbReference>
<dbReference type="NCBIfam" id="TIGR03882">
    <property type="entry name" value="cyclo_dehyd_2"/>
    <property type="match status" value="1"/>
</dbReference>
<evidence type="ECO:0000313" key="2">
    <source>
        <dbReference type="Proteomes" id="UP000273001"/>
    </source>
</evidence>
<keyword evidence="2" id="KW-1185">Reference proteome</keyword>
<protein>
    <submittedName>
        <fullName evidence="1">Uncharacterized protein</fullName>
    </submittedName>
</protein>
<dbReference type="Proteomes" id="UP000273001">
    <property type="component" value="Chromosome"/>
</dbReference>
<organism evidence="1 2">
    <name type="scientific">Actinomyces lilanjuaniae</name>
    <dbReference type="NCBI Taxonomy" id="2321394"/>
    <lineage>
        <taxon>Bacteria</taxon>
        <taxon>Bacillati</taxon>
        <taxon>Actinomycetota</taxon>
        <taxon>Actinomycetes</taxon>
        <taxon>Actinomycetales</taxon>
        <taxon>Actinomycetaceae</taxon>
        <taxon>Actinomyces</taxon>
    </lineage>
</organism>
<name>A0ABN5PRZ6_9ACTO</name>
<proteinExistence type="predicted"/>
<sequence>MSTSSRSLVLAASDVQVSSKIGGEIVVTTGAKKLAIKVPPSEEETMNVLLKEVVPKICRSIPMSNQISKEEFLLLEPYVDQLIEAGILLPVAAKVTSEPTRQLYTYLARRSAKVDSIYEGTQNKMFYIEAPESIALKWRAMLLDQGLMVADSPRRAFAIIKVYSSESEILKDSTNFHDDKRRWVPVQFNTSEIIIGPWVSPGESACPACNAARNTTEQQPSTPCSSWLSRQPSSLTWIGGILAAQALRAVTPIGPYHPWGTVVIADVLKFEQKKISVWKNPYCRNCADVKSPQAAWSEYYG</sequence>
<dbReference type="EMBL" id="CP032514">
    <property type="protein sequence ID" value="AYD89869.1"/>
    <property type="molecule type" value="Genomic_DNA"/>
</dbReference>
<gene>
    <name evidence="1" type="ORF">D5R93_07230</name>
</gene>
<reference evidence="1 2" key="1">
    <citation type="submission" date="2018-09" db="EMBL/GenBank/DDBJ databases">
        <authorList>
            <person name="Li J."/>
        </authorList>
    </citation>
    <scope>NUCLEOTIDE SEQUENCE [LARGE SCALE GENOMIC DNA]</scope>
    <source>
        <strain evidence="1 2">2129</strain>
    </source>
</reference>
<evidence type="ECO:0000313" key="1">
    <source>
        <dbReference type="EMBL" id="AYD89869.1"/>
    </source>
</evidence>
<dbReference type="Gene3D" id="3.40.50.720">
    <property type="entry name" value="NAD(P)-binding Rossmann-like Domain"/>
    <property type="match status" value="1"/>
</dbReference>
<accession>A0ABN5PRZ6</accession>